<keyword evidence="10" id="KW-1185">Reference proteome</keyword>
<evidence type="ECO:0000256" key="8">
    <source>
        <dbReference type="SAM" id="Phobius"/>
    </source>
</evidence>
<dbReference type="Pfam" id="PF01032">
    <property type="entry name" value="FecCD"/>
    <property type="match status" value="1"/>
</dbReference>
<dbReference type="EMBL" id="WVIC01000033">
    <property type="protein sequence ID" value="NCJ07822.1"/>
    <property type="molecule type" value="Genomic_DNA"/>
</dbReference>
<dbReference type="InterPro" id="IPR037294">
    <property type="entry name" value="ABC_BtuC-like"/>
</dbReference>
<dbReference type="InterPro" id="IPR000522">
    <property type="entry name" value="ABC_transptr_permease_BtuC"/>
</dbReference>
<feature type="transmembrane region" description="Helical" evidence="8">
    <location>
        <begin position="266"/>
        <end position="286"/>
    </location>
</feature>
<dbReference type="Gene3D" id="1.10.3470.10">
    <property type="entry name" value="ABC transporter involved in vitamin B12 uptake, BtuC"/>
    <property type="match status" value="1"/>
</dbReference>
<dbReference type="GO" id="GO:0005886">
    <property type="term" value="C:plasma membrane"/>
    <property type="evidence" value="ECO:0007669"/>
    <property type="project" value="UniProtKB-SubCell"/>
</dbReference>
<feature type="transmembrane region" description="Helical" evidence="8">
    <location>
        <begin position="21"/>
        <end position="39"/>
    </location>
</feature>
<reference evidence="9" key="1">
    <citation type="submission" date="2019-12" db="EMBL/GenBank/DDBJ databases">
        <title>High-Quality draft genome sequences of three cyanobacteria isolated from the limestone walls of the Old Cathedral of Coimbra.</title>
        <authorList>
            <person name="Tiago I."/>
            <person name="Soares F."/>
            <person name="Portugal A."/>
        </authorList>
    </citation>
    <scope>NUCLEOTIDE SEQUENCE [LARGE SCALE GENOMIC DNA]</scope>
    <source>
        <strain evidence="9">C</strain>
    </source>
</reference>
<comment type="caution">
    <text evidence="9">The sequence shown here is derived from an EMBL/GenBank/DDBJ whole genome shotgun (WGS) entry which is preliminary data.</text>
</comment>
<evidence type="ECO:0000256" key="2">
    <source>
        <dbReference type="ARBA" id="ARBA00007935"/>
    </source>
</evidence>
<gene>
    <name evidence="9" type="ORF">GS597_15160</name>
</gene>
<dbReference type="PANTHER" id="PTHR30472:SF41">
    <property type="entry name" value="TRANSPORT SYSTEM PERMEASE PROTEIN"/>
    <property type="match status" value="1"/>
</dbReference>
<protein>
    <submittedName>
        <fullName evidence="9">Iron chelate uptake ABC transporter family permease subunit</fullName>
    </submittedName>
</protein>
<dbReference type="GO" id="GO:0022857">
    <property type="term" value="F:transmembrane transporter activity"/>
    <property type="evidence" value="ECO:0007669"/>
    <property type="project" value="InterPro"/>
</dbReference>
<feature type="transmembrane region" description="Helical" evidence="8">
    <location>
        <begin position="298"/>
        <end position="316"/>
    </location>
</feature>
<keyword evidence="4" id="KW-1003">Cell membrane</keyword>
<comment type="subcellular location">
    <subcellularLocation>
        <location evidence="1">Cell membrane</location>
        <topology evidence="1">Multi-pass membrane protein</topology>
    </subcellularLocation>
</comment>
<evidence type="ECO:0000256" key="1">
    <source>
        <dbReference type="ARBA" id="ARBA00004651"/>
    </source>
</evidence>
<name>A0A8K2A1N2_9CYAN</name>
<sequence length="358" mass="37887">MTPIHFPHLTQRWKIQTTRGLILLGLMLGVFLLLGLSLSQGPVAIPLGDIWTTLWGGTPTQPEWRNIILQFRLPKAITAMLAGGALATSGLQLQTLFRNPLAGPFVLGISSGASLGVALVVLANQSLAHWVILAHWGNLGTVLAAWGGASIVTLLVVLAAQVVRSATALLVLGLMLGYVTSALVSILLQMSSAQQMQQYVIWTFGSFGGVTWAQLPWLSAFIGLGMGIAYFLIAMLNPLLLGEAQAMGLGVNTAQVRLGVLLSSSLLSGVVTAFCGPIAFLGVVVPHICRRLLNTADLRWLLPGVTLCGALLALWADWFAQTLVPQTVLPLNAMTALLGAPVVIWAILQIQRHPSPGG</sequence>
<keyword evidence="6 8" id="KW-1133">Transmembrane helix</keyword>
<accession>A0A8K2A1N2</accession>
<keyword evidence="7 8" id="KW-0472">Membrane</keyword>
<evidence type="ECO:0000313" key="10">
    <source>
        <dbReference type="Proteomes" id="UP000607397"/>
    </source>
</evidence>
<feature type="transmembrane region" description="Helical" evidence="8">
    <location>
        <begin position="200"/>
        <end position="233"/>
    </location>
</feature>
<dbReference type="CDD" id="cd06550">
    <property type="entry name" value="TM_ABC_iron-siderophores_like"/>
    <property type="match status" value="1"/>
</dbReference>
<evidence type="ECO:0000256" key="4">
    <source>
        <dbReference type="ARBA" id="ARBA00022475"/>
    </source>
</evidence>
<dbReference type="GO" id="GO:0033214">
    <property type="term" value="P:siderophore-iron import into cell"/>
    <property type="evidence" value="ECO:0007669"/>
    <property type="project" value="TreeGrafter"/>
</dbReference>
<feature type="transmembrane region" description="Helical" evidence="8">
    <location>
        <begin position="328"/>
        <end position="348"/>
    </location>
</feature>
<evidence type="ECO:0000313" key="9">
    <source>
        <dbReference type="EMBL" id="NCJ07822.1"/>
    </source>
</evidence>
<keyword evidence="3" id="KW-0813">Transport</keyword>
<evidence type="ECO:0000256" key="5">
    <source>
        <dbReference type="ARBA" id="ARBA00022692"/>
    </source>
</evidence>
<organism evidence="9 10">
    <name type="scientific">Petrachloros mirabilis ULC683</name>
    <dbReference type="NCBI Taxonomy" id="2781853"/>
    <lineage>
        <taxon>Bacteria</taxon>
        <taxon>Bacillati</taxon>
        <taxon>Cyanobacteriota</taxon>
        <taxon>Cyanophyceae</taxon>
        <taxon>Synechococcales</taxon>
        <taxon>Petrachlorosaceae</taxon>
        <taxon>Petrachloros</taxon>
        <taxon>Petrachloros mirabilis</taxon>
    </lineage>
</organism>
<proteinExistence type="inferred from homology"/>
<dbReference type="AlphaFoldDB" id="A0A8K2A1N2"/>
<feature type="transmembrane region" description="Helical" evidence="8">
    <location>
        <begin position="136"/>
        <end position="160"/>
    </location>
</feature>
<dbReference type="PANTHER" id="PTHR30472">
    <property type="entry name" value="FERRIC ENTEROBACTIN TRANSPORT SYSTEM PERMEASE PROTEIN"/>
    <property type="match status" value="1"/>
</dbReference>
<evidence type="ECO:0000256" key="6">
    <source>
        <dbReference type="ARBA" id="ARBA00022989"/>
    </source>
</evidence>
<dbReference type="SUPFAM" id="SSF81345">
    <property type="entry name" value="ABC transporter involved in vitamin B12 uptake, BtuC"/>
    <property type="match status" value="1"/>
</dbReference>
<evidence type="ECO:0000256" key="3">
    <source>
        <dbReference type="ARBA" id="ARBA00022448"/>
    </source>
</evidence>
<dbReference type="RefSeq" id="WP_161826297.1">
    <property type="nucleotide sequence ID" value="NZ_WVIC01000033.1"/>
</dbReference>
<feature type="transmembrane region" description="Helical" evidence="8">
    <location>
        <begin position="166"/>
        <end position="188"/>
    </location>
</feature>
<keyword evidence="5 8" id="KW-0812">Transmembrane</keyword>
<dbReference type="Proteomes" id="UP000607397">
    <property type="component" value="Unassembled WGS sequence"/>
</dbReference>
<comment type="similarity">
    <text evidence="2">Belongs to the binding-protein-dependent transport system permease family. FecCD subfamily.</text>
</comment>
<evidence type="ECO:0000256" key="7">
    <source>
        <dbReference type="ARBA" id="ARBA00023136"/>
    </source>
</evidence>
<feature type="transmembrane region" description="Helical" evidence="8">
    <location>
        <begin position="101"/>
        <end position="124"/>
    </location>
</feature>